<gene>
    <name evidence="2" type="ORF">SAMN05216464_103192</name>
</gene>
<dbReference type="STRING" id="1391627.SAMN05216464_103192"/>
<dbReference type="Proteomes" id="UP000199072">
    <property type="component" value="Unassembled WGS sequence"/>
</dbReference>
<name>A0A1G6Z279_9SPHI</name>
<dbReference type="EMBL" id="FNAI01000003">
    <property type="protein sequence ID" value="SDD96844.1"/>
    <property type="molecule type" value="Genomic_DNA"/>
</dbReference>
<dbReference type="AlphaFoldDB" id="A0A1G6Z279"/>
<organism evidence="2 3">
    <name type="scientific">Mucilaginibacter pineti</name>
    <dbReference type="NCBI Taxonomy" id="1391627"/>
    <lineage>
        <taxon>Bacteria</taxon>
        <taxon>Pseudomonadati</taxon>
        <taxon>Bacteroidota</taxon>
        <taxon>Sphingobacteriia</taxon>
        <taxon>Sphingobacteriales</taxon>
        <taxon>Sphingobacteriaceae</taxon>
        <taxon>Mucilaginibacter</taxon>
    </lineage>
</organism>
<reference evidence="2 3" key="1">
    <citation type="submission" date="2016-10" db="EMBL/GenBank/DDBJ databases">
        <authorList>
            <person name="de Groot N.N."/>
        </authorList>
    </citation>
    <scope>NUCLEOTIDE SEQUENCE [LARGE SCALE GENOMIC DNA]</scope>
    <source>
        <strain evidence="2 3">47C3B</strain>
    </source>
</reference>
<protein>
    <submittedName>
        <fullName evidence="2">Uncharacterized protein</fullName>
    </submittedName>
</protein>
<evidence type="ECO:0000313" key="2">
    <source>
        <dbReference type="EMBL" id="SDD96844.1"/>
    </source>
</evidence>
<sequence length="144" mass="16452">MKKIHLLCYLFIWVSLFESVSAQVTSTQLKVPTIAIGDASRYIGSMVKLNCDEYKTVDDGKTLSIYMKVRHQEKSLMLILTGESRKKAFDEMRIRRRLNSEVKQPLDTSITATGKIVSYNNHLRIVITRAKDVYLGADLKVEQP</sequence>
<proteinExistence type="predicted"/>
<keyword evidence="3" id="KW-1185">Reference proteome</keyword>
<evidence type="ECO:0000313" key="3">
    <source>
        <dbReference type="Proteomes" id="UP000199072"/>
    </source>
</evidence>
<dbReference type="OrthoDB" id="9848803at2"/>
<feature type="signal peptide" evidence="1">
    <location>
        <begin position="1"/>
        <end position="22"/>
    </location>
</feature>
<dbReference type="RefSeq" id="WP_091147999.1">
    <property type="nucleotide sequence ID" value="NZ_FNAI01000003.1"/>
</dbReference>
<evidence type="ECO:0000256" key="1">
    <source>
        <dbReference type="SAM" id="SignalP"/>
    </source>
</evidence>
<feature type="chain" id="PRO_5011455045" evidence="1">
    <location>
        <begin position="23"/>
        <end position="144"/>
    </location>
</feature>
<accession>A0A1G6Z279</accession>
<keyword evidence="1" id="KW-0732">Signal</keyword>